<evidence type="ECO:0000313" key="1">
    <source>
        <dbReference type="EMBL" id="MYM92404.1"/>
    </source>
</evidence>
<dbReference type="EMBL" id="WWCX01000001">
    <property type="protein sequence ID" value="MYM92404.1"/>
    <property type="molecule type" value="Genomic_DNA"/>
</dbReference>
<reference evidence="1" key="1">
    <citation type="submission" date="2019-12" db="EMBL/GenBank/DDBJ databases">
        <title>Novel species isolated from a subtropical stream in China.</title>
        <authorList>
            <person name="Lu H."/>
        </authorList>
    </citation>
    <scope>NUCLEOTIDE SEQUENCE [LARGE SCALE GENOMIC DNA]</scope>
    <source>
        <strain evidence="1">FT81W</strain>
    </source>
</reference>
<accession>A0A845GDQ1</accession>
<evidence type="ECO:0000313" key="2">
    <source>
        <dbReference type="Proteomes" id="UP000447355"/>
    </source>
</evidence>
<dbReference type="AlphaFoldDB" id="A0A845GDQ1"/>
<name>A0A845GDQ1_9BURK</name>
<dbReference type="Proteomes" id="UP000447355">
    <property type="component" value="Unassembled WGS sequence"/>
</dbReference>
<organism evidence="1 2">
    <name type="scientific">Duganella vulcania</name>
    <dbReference type="NCBI Taxonomy" id="2692166"/>
    <lineage>
        <taxon>Bacteria</taxon>
        <taxon>Pseudomonadati</taxon>
        <taxon>Pseudomonadota</taxon>
        <taxon>Betaproteobacteria</taxon>
        <taxon>Burkholderiales</taxon>
        <taxon>Oxalobacteraceae</taxon>
        <taxon>Telluria group</taxon>
        <taxon>Duganella</taxon>
    </lineage>
</organism>
<dbReference type="RefSeq" id="WP_161081676.1">
    <property type="nucleotide sequence ID" value="NZ_WWCX01000001.1"/>
</dbReference>
<protein>
    <submittedName>
        <fullName evidence="1">Uncharacterized protein</fullName>
    </submittedName>
</protein>
<sequence length="63" mass="7210">MKTFERLAKKHTAGELLDMIEVRRLYMEGATGSRYAAFRRRWLTLQRALSLKLPVAVSASEGK</sequence>
<proteinExistence type="predicted"/>
<gene>
    <name evidence="1" type="ORF">GTP90_00855</name>
</gene>
<comment type="caution">
    <text evidence="1">The sequence shown here is derived from an EMBL/GenBank/DDBJ whole genome shotgun (WGS) entry which is preliminary data.</text>
</comment>